<evidence type="ECO:0000256" key="1">
    <source>
        <dbReference type="ARBA" id="ARBA00001961"/>
    </source>
</evidence>
<evidence type="ECO:0000256" key="5">
    <source>
        <dbReference type="ARBA" id="ARBA00023002"/>
    </source>
</evidence>
<evidence type="ECO:0000256" key="7">
    <source>
        <dbReference type="HAMAP-Rule" id="MF_00657"/>
    </source>
</evidence>
<accession>A0A3N1NZA6</accession>
<gene>
    <name evidence="9" type="ORF">EDC38_2149</name>
</gene>
<proteinExistence type="inferred from homology"/>
<protein>
    <submittedName>
        <fullName evidence="9">PKHD-type hydroxylase</fullName>
    </submittedName>
</protein>
<comment type="cofactor">
    <cofactor evidence="1 7">
        <name>L-ascorbate</name>
        <dbReference type="ChEBI" id="CHEBI:38290"/>
    </cofactor>
</comment>
<dbReference type="InterPro" id="IPR044862">
    <property type="entry name" value="Pro_4_hyd_alph_FE2OG_OXY"/>
</dbReference>
<comment type="cofactor">
    <cofactor evidence="7">
        <name>Fe(2+)</name>
        <dbReference type="ChEBI" id="CHEBI:29033"/>
    </cofactor>
    <text evidence="7">Binds 1 Fe(2+) ion per subunit.</text>
</comment>
<dbReference type="Gene3D" id="4.10.860.20">
    <property type="entry name" value="Rabenosyn, Rab binding domain"/>
    <property type="match status" value="1"/>
</dbReference>
<dbReference type="NCBIfam" id="NF003975">
    <property type="entry name" value="PRK05467.1-4"/>
    <property type="match status" value="1"/>
</dbReference>
<evidence type="ECO:0000256" key="2">
    <source>
        <dbReference type="ARBA" id="ARBA00022723"/>
    </source>
</evidence>
<feature type="binding site" evidence="7">
    <location>
        <position position="152"/>
    </location>
    <ligand>
        <name>Fe cation</name>
        <dbReference type="ChEBI" id="CHEBI:24875"/>
    </ligand>
</feature>
<dbReference type="Proteomes" id="UP000273643">
    <property type="component" value="Unassembled WGS sequence"/>
</dbReference>
<dbReference type="Gene3D" id="2.60.120.620">
    <property type="entry name" value="q2cbj1_9rhob like domain"/>
    <property type="match status" value="1"/>
</dbReference>
<evidence type="ECO:0000313" key="10">
    <source>
        <dbReference type="Proteomes" id="UP000273643"/>
    </source>
</evidence>
<dbReference type="InterPro" id="IPR023550">
    <property type="entry name" value="PKHD_hydroxylase"/>
</dbReference>
<sequence length="219" mass="24741">MILYIQDLLDAGTLSAVQERLASQAFDDGAASAGWAAKPVKRNEQARDDKTRAAIVRLVEERLRAHPLFASAALPKRFPRILINRYGPGMHYGSHMDDAVIHGQRTDLSFTLGLTPAEDYEGGELVLEDSTGDRAWKVDAGDLLLYPTTYLHRVEAVRTGQRMAVVGWVRSLVRRSEQREILLDLDTALRTEFDAHGKTEQFDRLSRSRNNLLRLWLED</sequence>
<dbReference type="InterPro" id="IPR006620">
    <property type="entry name" value="Pro_4_hyd_alph"/>
</dbReference>
<evidence type="ECO:0000256" key="4">
    <source>
        <dbReference type="ARBA" id="ARBA00022964"/>
    </source>
</evidence>
<dbReference type="GO" id="GO:0006879">
    <property type="term" value="P:intracellular iron ion homeostasis"/>
    <property type="evidence" value="ECO:0007669"/>
    <property type="project" value="TreeGrafter"/>
</dbReference>
<dbReference type="PANTHER" id="PTHR41536:SF1">
    <property type="entry name" value="PKHD-TYPE HYDROXYLASE YBIX"/>
    <property type="match status" value="1"/>
</dbReference>
<evidence type="ECO:0000259" key="8">
    <source>
        <dbReference type="PROSITE" id="PS51471"/>
    </source>
</evidence>
<comment type="caution">
    <text evidence="9">The sequence shown here is derived from an EMBL/GenBank/DDBJ whole genome shotgun (WGS) entry which is preliminary data.</text>
</comment>
<feature type="binding site" evidence="7">
    <location>
        <position position="97"/>
    </location>
    <ligand>
        <name>Fe cation</name>
        <dbReference type="ChEBI" id="CHEBI:24875"/>
    </ligand>
</feature>
<dbReference type="InterPro" id="IPR005123">
    <property type="entry name" value="Oxoglu/Fe-dep_dioxygenase_dom"/>
</dbReference>
<feature type="binding site" evidence="7">
    <location>
        <position position="95"/>
    </location>
    <ligand>
        <name>Fe cation</name>
        <dbReference type="ChEBI" id="CHEBI:24875"/>
    </ligand>
</feature>
<keyword evidence="6 7" id="KW-0408">Iron</keyword>
<dbReference type="RefSeq" id="WP_123638505.1">
    <property type="nucleotide sequence ID" value="NZ_RJUK01000001.1"/>
</dbReference>
<evidence type="ECO:0000256" key="3">
    <source>
        <dbReference type="ARBA" id="ARBA00022896"/>
    </source>
</evidence>
<feature type="domain" description="Fe2OG dioxygenase" evidence="8">
    <location>
        <begin position="77"/>
        <end position="171"/>
    </location>
</feature>
<evidence type="ECO:0000313" key="9">
    <source>
        <dbReference type="EMBL" id="ROQ21525.1"/>
    </source>
</evidence>
<keyword evidence="3 7" id="KW-0847">Vitamin C</keyword>
<dbReference type="HAMAP" id="MF_00657">
    <property type="entry name" value="Hydroxyl_YbiX"/>
    <property type="match status" value="1"/>
</dbReference>
<feature type="binding site" evidence="7">
    <location>
        <position position="162"/>
    </location>
    <ligand>
        <name>2-oxoglutarate</name>
        <dbReference type="ChEBI" id="CHEBI:16810"/>
    </ligand>
</feature>
<dbReference type="GO" id="GO:0016706">
    <property type="term" value="F:2-oxoglutarate-dependent dioxygenase activity"/>
    <property type="evidence" value="ECO:0007669"/>
    <property type="project" value="UniProtKB-UniRule"/>
</dbReference>
<organism evidence="9 10">
    <name type="scientific">Marinimicrobium koreense</name>
    <dbReference type="NCBI Taxonomy" id="306545"/>
    <lineage>
        <taxon>Bacteria</taxon>
        <taxon>Pseudomonadati</taxon>
        <taxon>Pseudomonadota</taxon>
        <taxon>Gammaproteobacteria</taxon>
        <taxon>Cellvibrionales</taxon>
        <taxon>Cellvibrionaceae</taxon>
        <taxon>Marinimicrobium</taxon>
    </lineage>
</organism>
<dbReference type="GO" id="GO:0006974">
    <property type="term" value="P:DNA damage response"/>
    <property type="evidence" value="ECO:0007669"/>
    <property type="project" value="TreeGrafter"/>
</dbReference>
<dbReference type="SMART" id="SM00702">
    <property type="entry name" value="P4Hc"/>
    <property type="match status" value="1"/>
</dbReference>
<dbReference type="PANTHER" id="PTHR41536">
    <property type="entry name" value="PKHD-TYPE HYDROXYLASE YBIX"/>
    <property type="match status" value="1"/>
</dbReference>
<keyword evidence="4 7" id="KW-0223">Dioxygenase</keyword>
<keyword evidence="10" id="KW-1185">Reference proteome</keyword>
<dbReference type="AlphaFoldDB" id="A0A3N1NZA6"/>
<dbReference type="NCBIfam" id="NF003974">
    <property type="entry name" value="PRK05467.1-3"/>
    <property type="match status" value="1"/>
</dbReference>
<keyword evidence="5 7" id="KW-0560">Oxidoreductase</keyword>
<dbReference type="Pfam" id="PF13640">
    <property type="entry name" value="2OG-FeII_Oxy_3"/>
    <property type="match status" value="1"/>
</dbReference>
<dbReference type="OrthoDB" id="9812472at2"/>
<keyword evidence="2 7" id="KW-0479">Metal-binding</keyword>
<name>A0A3N1NZA6_9GAMM</name>
<reference evidence="9 10" key="1">
    <citation type="submission" date="2018-11" db="EMBL/GenBank/DDBJ databases">
        <title>Genomic Encyclopedia of Type Strains, Phase IV (KMG-IV): sequencing the most valuable type-strain genomes for metagenomic binning, comparative biology and taxonomic classification.</title>
        <authorList>
            <person name="Goeker M."/>
        </authorList>
    </citation>
    <scope>NUCLEOTIDE SEQUENCE [LARGE SCALE GENOMIC DNA]</scope>
    <source>
        <strain evidence="9 10">DSM 16974</strain>
    </source>
</reference>
<dbReference type="GO" id="GO:0031418">
    <property type="term" value="F:L-ascorbic acid binding"/>
    <property type="evidence" value="ECO:0007669"/>
    <property type="project" value="UniProtKB-KW"/>
</dbReference>
<evidence type="ECO:0000256" key="6">
    <source>
        <dbReference type="ARBA" id="ARBA00023004"/>
    </source>
</evidence>
<dbReference type="PROSITE" id="PS51471">
    <property type="entry name" value="FE2OG_OXY"/>
    <property type="match status" value="1"/>
</dbReference>
<dbReference type="EMBL" id="RJUK01000001">
    <property type="protein sequence ID" value="ROQ21525.1"/>
    <property type="molecule type" value="Genomic_DNA"/>
</dbReference>
<dbReference type="GO" id="GO:0005506">
    <property type="term" value="F:iron ion binding"/>
    <property type="evidence" value="ECO:0007669"/>
    <property type="project" value="UniProtKB-UniRule"/>
</dbReference>